<name>A0A6G1AI71_CROCR</name>
<dbReference type="AlphaFoldDB" id="A0A6G1AI71"/>
<keyword evidence="3" id="KW-0472">Membrane</keyword>
<evidence type="ECO:0000259" key="6">
    <source>
        <dbReference type="Pfam" id="PF00129"/>
    </source>
</evidence>
<accession>A0A6G1AI71</accession>
<evidence type="ECO:0000256" key="1">
    <source>
        <dbReference type="ARBA" id="ARBA00004370"/>
    </source>
</evidence>
<dbReference type="Proteomes" id="UP000475037">
    <property type="component" value="Unassembled WGS sequence"/>
</dbReference>
<dbReference type="GO" id="GO:0002476">
    <property type="term" value="P:antigen processing and presentation of endogenous peptide antigen via MHC class Ib"/>
    <property type="evidence" value="ECO:0007669"/>
    <property type="project" value="TreeGrafter"/>
</dbReference>
<feature type="non-terminal residue" evidence="7">
    <location>
        <position position="1"/>
    </location>
</feature>
<dbReference type="GO" id="GO:0002486">
    <property type="term" value="P:antigen processing and presentation of endogenous peptide antigen via MHC class I via ER pathway, TAP-independent"/>
    <property type="evidence" value="ECO:0007669"/>
    <property type="project" value="TreeGrafter"/>
</dbReference>
<gene>
    <name evidence="7" type="primary">Raet1e_1</name>
    <name evidence="7" type="ORF">FOF47_R03143</name>
</gene>
<organism evidence="7 8">
    <name type="scientific">Crocuta crocuta</name>
    <name type="common">Spotted hyena</name>
    <dbReference type="NCBI Taxonomy" id="9678"/>
    <lineage>
        <taxon>Eukaryota</taxon>
        <taxon>Metazoa</taxon>
        <taxon>Chordata</taxon>
        <taxon>Craniata</taxon>
        <taxon>Vertebrata</taxon>
        <taxon>Euteleostomi</taxon>
        <taxon>Mammalia</taxon>
        <taxon>Eutheria</taxon>
        <taxon>Laurasiatheria</taxon>
        <taxon>Carnivora</taxon>
        <taxon>Feliformia</taxon>
        <taxon>Hyaenidae</taxon>
        <taxon>Crocuta</taxon>
    </lineage>
</organism>
<dbReference type="EMBL" id="VOAJ01005114">
    <property type="protein sequence ID" value="KAF0875515.1"/>
    <property type="molecule type" value="Genomic_DNA"/>
</dbReference>
<dbReference type="GO" id="GO:0009897">
    <property type="term" value="C:external side of plasma membrane"/>
    <property type="evidence" value="ECO:0007669"/>
    <property type="project" value="TreeGrafter"/>
</dbReference>
<dbReference type="GO" id="GO:0006955">
    <property type="term" value="P:immune response"/>
    <property type="evidence" value="ECO:0007669"/>
    <property type="project" value="TreeGrafter"/>
</dbReference>
<dbReference type="GO" id="GO:0001916">
    <property type="term" value="P:positive regulation of T cell mediated cytotoxicity"/>
    <property type="evidence" value="ECO:0007669"/>
    <property type="project" value="TreeGrafter"/>
</dbReference>
<dbReference type="InterPro" id="IPR050208">
    <property type="entry name" value="MHC_class-I_related"/>
</dbReference>
<protein>
    <submittedName>
        <fullName evidence="7">N2DL4 protein</fullName>
    </submittedName>
</protein>
<proteinExistence type="predicted"/>
<keyword evidence="4" id="KW-1015">Disulfide bond</keyword>
<sequence length="190" mass="21392">VPGPQLPFSLTDTHSLCLDLTVKSQSGPGHPWYKVQGSVDKKPVFQYDSDSSKVKPSGLLGDKVNATKAWTELTQTLEEVGQELRMIVSDVKLENSMTRGPPTLHVQLCCQCEGERGTAASWHVNINGQPALLFDAMNRTWTVINPEARAIKEEWENKGLANNFRRISMGDCHHWLREFLDHWQKVLEPS</sequence>
<dbReference type="GO" id="GO:0046703">
    <property type="term" value="F:natural killer cell lectin-like receptor binding"/>
    <property type="evidence" value="ECO:0007669"/>
    <property type="project" value="UniProtKB-ARBA"/>
</dbReference>
<keyword evidence="8" id="KW-1185">Reference proteome</keyword>
<evidence type="ECO:0000256" key="3">
    <source>
        <dbReference type="ARBA" id="ARBA00023136"/>
    </source>
</evidence>
<dbReference type="Pfam" id="PF00129">
    <property type="entry name" value="MHC_I"/>
    <property type="match status" value="1"/>
</dbReference>
<evidence type="ECO:0000313" key="8">
    <source>
        <dbReference type="Proteomes" id="UP000475037"/>
    </source>
</evidence>
<dbReference type="SUPFAM" id="SSF54452">
    <property type="entry name" value="MHC antigen-recognition domain"/>
    <property type="match status" value="1"/>
</dbReference>
<dbReference type="Gene3D" id="3.30.500.10">
    <property type="entry name" value="MHC class I-like antigen recognition-like"/>
    <property type="match status" value="1"/>
</dbReference>
<evidence type="ECO:0000313" key="7">
    <source>
        <dbReference type="EMBL" id="KAF0875515.1"/>
    </source>
</evidence>
<evidence type="ECO:0000256" key="2">
    <source>
        <dbReference type="ARBA" id="ARBA00022729"/>
    </source>
</evidence>
<keyword evidence="5" id="KW-0325">Glycoprotein</keyword>
<dbReference type="PANTHER" id="PTHR16675">
    <property type="entry name" value="MHC CLASS I-RELATED"/>
    <property type="match status" value="1"/>
</dbReference>
<dbReference type="InterPro" id="IPR037055">
    <property type="entry name" value="MHC_I-like_Ag-recog_sf"/>
</dbReference>
<dbReference type="InterPro" id="IPR011162">
    <property type="entry name" value="MHC_I/II-like_Ag-recog"/>
</dbReference>
<comment type="caution">
    <text evidence="7">The sequence shown here is derived from an EMBL/GenBank/DDBJ whole genome shotgun (WGS) entry which is preliminary data.</text>
</comment>
<dbReference type="InterPro" id="IPR011161">
    <property type="entry name" value="MHC_I-like_Ag-recog"/>
</dbReference>
<feature type="non-terminal residue" evidence="7">
    <location>
        <position position="190"/>
    </location>
</feature>
<dbReference type="FunFam" id="3.30.500.10:FF:000004">
    <property type="entry name" value="Retinoic acid early-inducible protein 1-beta"/>
    <property type="match status" value="1"/>
</dbReference>
<reference evidence="7 8" key="1">
    <citation type="submission" date="2019-11" db="EMBL/GenBank/DDBJ databases">
        <authorList>
            <person name="Yang C."/>
            <person name="Li F."/>
        </authorList>
    </citation>
    <scope>NUCLEOTIDE SEQUENCE [LARGE SCALE GENOMIC DNA]</scope>
    <source>
        <strain evidence="7">KB4526</strain>
        <tissue evidence="7">Muscle</tissue>
    </source>
</reference>
<comment type="subcellular location">
    <subcellularLocation>
        <location evidence="1">Membrane</location>
    </subcellularLocation>
</comment>
<dbReference type="GO" id="GO:0005615">
    <property type="term" value="C:extracellular space"/>
    <property type="evidence" value="ECO:0007669"/>
    <property type="project" value="TreeGrafter"/>
</dbReference>
<keyword evidence="2" id="KW-0732">Signal</keyword>
<evidence type="ECO:0000256" key="5">
    <source>
        <dbReference type="ARBA" id="ARBA00023180"/>
    </source>
</evidence>
<dbReference type="PANTHER" id="PTHR16675:SF64">
    <property type="entry name" value="RETINOIC ACID EARLY TRANSCRIPT 1E"/>
    <property type="match status" value="1"/>
</dbReference>
<evidence type="ECO:0000256" key="4">
    <source>
        <dbReference type="ARBA" id="ARBA00023157"/>
    </source>
</evidence>
<feature type="domain" description="MHC class I-like antigen recognition-like" evidence="6">
    <location>
        <begin position="13"/>
        <end position="184"/>
    </location>
</feature>